<dbReference type="Proteomes" id="UP000654670">
    <property type="component" value="Unassembled WGS sequence"/>
</dbReference>
<dbReference type="GO" id="GO:0051536">
    <property type="term" value="F:iron-sulfur cluster binding"/>
    <property type="evidence" value="ECO:0007669"/>
    <property type="project" value="UniProtKB-KW"/>
</dbReference>
<dbReference type="GO" id="GO:0004527">
    <property type="term" value="F:exonuclease activity"/>
    <property type="evidence" value="ECO:0007669"/>
    <property type="project" value="UniProtKB-KW"/>
</dbReference>
<evidence type="ECO:0000313" key="11">
    <source>
        <dbReference type="EMBL" id="GGL59319.1"/>
    </source>
</evidence>
<organism evidence="11 12">
    <name type="scientific">Sporolactobacillus putidus</name>
    <dbReference type="NCBI Taxonomy" id="492735"/>
    <lineage>
        <taxon>Bacteria</taxon>
        <taxon>Bacillati</taxon>
        <taxon>Bacillota</taxon>
        <taxon>Bacilli</taxon>
        <taxon>Bacillales</taxon>
        <taxon>Sporolactobacillaceae</taxon>
        <taxon>Sporolactobacillus</taxon>
    </lineage>
</organism>
<dbReference type="GO" id="GO:0046872">
    <property type="term" value="F:metal ion binding"/>
    <property type="evidence" value="ECO:0007669"/>
    <property type="project" value="UniProtKB-KW"/>
</dbReference>
<evidence type="ECO:0000256" key="9">
    <source>
        <dbReference type="RuleBase" id="RU365022"/>
    </source>
</evidence>
<dbReference type="GO" id="GO:0051607">
    <property type="term" value="P:defense response to virus"/>
    <property type="evidence" value="ECO:0007669"/>
    <property type="project" value="UniProtKB-KW"/>
</dbReference>
<evidence type="ECO:0000256" key="1">
    <source>
        <dbReference type="ARBA" id="ARBA00022722"/>
    </source>
</evidence>
<protein>
    <recommendedName>
        <fullName evidence="9">CRISPR-associated exonuclease Cas4</fullName>
        <ecNumber evidence="9">3.1.12.1</ecNumber>
    </recommendedName>
</protein>
<dbReference type="NCBIfam" id="TIGR00372">
    <property type="entry name" value="cas4"/>
    <property type="match status" value="1"/>
</dbReference>
<keyword evidence="3 9" id="KW-0378">Hydrolase</keyword>
<reference evidence="11" key="1">
    <citation type="journal article" date="2014" name="Int. J. Syst. Evol. Microbiol.">
        <title>Complete genome sequence of Corynebacterium casei LMG S-19264T (=DSM 44701T), isolated from a smear-ripened cheese.</title>
        <authorList>
            <consortium name="US DOE Joint Genome Institute (JGI-PGF)"/>
            <person name="Walter F."/>
            <person name="Albersmeier A."/>
            <person name="Kalinowski J."/>
            <person name="Ruckert C."/>
        </authorList>
    </citation>
    <scope>NUCLEOTIDE SEQUENCE</scope>
    <source>
        <strain evidence="11">JCM 15325</strain>
    </source>
</reference>
<keyword evidence="2 9" id="KW-0479">Metal-binding</keyword>
<evidence type="ECO:0000256" key="2">
    <source>
        <dbReference type="ARBA" id="ARBA00022723"/>
    </source>
</evidence>
<dbReference type="EC" id="3.1.12.1" evidence="9"/>
<dbReference type="RefSeq" id="WP_188803695.1">
    <property type="nucleotide sequence ID" value="NZ_BMOK01000011.1"/>
</dbReference>
<keyword evidence="4 9" id="KW-0269">Exonuclease</keyword>
<keyword evidence="1 9" id="KW-0540">Nuclease</keyword>
<keyword evidence="7 9" id="KW-0051">Antiviral defense</keyword>
<evidence type="ECO:0000256" key="6">
    <source>
        <dbReference type="ARBA" id="ARBA00023014"/>
    </source>
</evidence>
<dbReference type="Pfam" id="PF01930">
    <property type="entry name" value="Cas_Cas4"/>
    <property type="match status" value="1"/>
</dbReference>
<comment type="cofactor">
    <cofactor evidence="9">
        <name>Mg(2+)</name>
        <dbReference type="ChEBI" id="CHEBI:18420"/>
    </cofactor>
    <cofactor evidence="9">
        <name>Mn(2+)</name>
        <dbReference type="ChEBI" id="CHEBI:29035"/>
    </cofactor>
    <text evidence="9">Mg(2+) or Mn(2+) required for ssDNA cleavage activity.</text>
</comment>
<dbReference type="EMBL" id="BMOK01000011">
    <property type="protein sequence ID" value="GGL59319.1"/>
    <property type="molecule type" value="Genomic_DNA"/>
</dbReference>
<feature type="domain" description="DUF83" evidence="10">
    <location>
        <begin position="4"/>
        <end position="164"/>
    </location>
</feature>
<keyword evidence="6 9" id="KW-0411">Iron-sulfur</keyword>
<keyword evidence="12" id="KW-1185">Reference proteome</keyword>
<proteinExistence type="inferred from homology"/>
<keyword evidence="5 9" id="KW-0408">Iron</keyword>
<keyword evidence="8 9" id="KW-0464">Manganese</keyword>
<evidence type="ECO:0000259" key="10">
    <source>
        <dbReference type="Pfam" id="PF01930"/>
    </source>
</evidence>
<comment type="cofactor">
    <cofactor evidence="9">
        <name>iron-sulfur cluster</name>
        <dbReference type="ChEBI" id="CHEBI:30408"/>
    </cofactor>
</comment>
<evidence type="ECO:0000313" key="12">
    <source>
        <dbReference type="Proteomes" id="UP000654670"/>
    </source>
</evidence>
<sequence length="164" mass="19498">MKITGTMINYFFHCRRQCWLFSNKLNMEDNSERVRIGKILHEIEEKKARKSEIAIESIKVDKITEQFLIEFKKSDADIDAAKWQLLYYLKILKNKGIKRAGKLTFAEKNKQASKVLEFDLTPDLEKELDHVLIQIEECVTRDTPEQPLYDKKCKKCAYYDYCYI</sequence>
<evidence type="ECO:0000256" key="5">
    <source>
        <dbReference type="ARBA" id="ARBA00023004"/>
    </source>
</evidence>
<evidence type="ECO:0000256" key="4">
    <source>
        <dbReference type="ARBA" id="ARBA00022839"/>
    </source>
</evidence>
<dbReference type="PANTHER" id="PTHR37168:SF2">
    <property type="entry name" value="CRISPR-ASSOCIATED EXONUCLEASE CAS4"/>
    <property type="match status" value="1"/>
</dbReference>
<name>A0A917S6X4_9BACL</name>
<dbReference type="PANTHER" id="PTHR37168">
    <property type="entry name" value="CRISPR-ASSOCIATED EXONUCLEASE CAS4"/>
    <property type="match status" value="1"/>
</dbReference>
<dbReference type="InterPro" id="IPR013343">
    <property type="entry name" value="CRISPR-assoc_prot_Cas4"/>
</dbReference>
<gene>
    <name evidence="11" type="primary">cas4_2</name>
    <name evidence="11" type="ORF">GCM10007968_24120</name>
</gene>
<comment type="function">
    <text evidence="9">CRISPR (clustered regularly interspaced short palindromic repeat) is an adaptive immune system that provides protection against mobile genetic elements (viruses, transposable elements and conjugative plasmids). CRISPR clusters contain sequences complementary to antecedent mobile elements and target invading nucleic acids. CRISPR clusters are transcribed and processed into CRISPR RNA (crRNA).</text>
</comment>
<dbReference type="AlphaFoldDB" id="A0A917S6X4"/>
<evidence type="ECO:0000256" key="3">
    <source>
        <dbReference type="ARBA" id="ARBA00022801"/>
    </source>
</evidence>
<evidence type="ECO:0000256" key="8">
    <source>
        <dbReference type="ARBA" id="ARBA00023211"/>
    </source>
</evidence>
<dbReference type="InterPro" id="IPR011604">
    <property type="entry name" value="PDDEXK-like_dom_sf"/>
</dbReference>
<evidence type="ECO:0000256" key="7">
    <source>
        <dbReference type="ARBA" id="ARBA00023118"/>
    </source>
</evidence>
<reference evidence="11" key="2">
    <citation type="submission" date="2020-09" db="EMBL/GenBank/DDBJ databases">
        <authorList>
            <person name="Sun Q."/>
            <person name="Ohkuma M."/>
        </authorList>
    </citation>
    <scope>NUCLEOTIDE SEQUENCE</scope>
    <source>
        <strain evidence="11">JCM 15325</strain>
    </source>
</reference>
<comment type="similarity">
    <text evidence="9">Belongs to the CRISPR-associated exonuclease Cas4 family.</text>
</comment>
<accession>A0A917S6X4</accession>
<dbReference type="InterPro" id="IPR022765">
    <property type="entry name" value="Dna2/Cas4_DUF83"/>
</dbReference>
<comment type="caution">
    <text evidence="11">The sequence shown here is derived from an EMBL/GenBank/DDBJ whole genome shotgun (WGS) entry which is preliminary data.</text>
</comment>
<dbReference type="Gene3D" id="3.90.320.10">
    <property type="match status" value="1"/>
</dbReference>